<dbReference type="OrthoDB" id="3837916at2"/>
<evidence type="ECO:0000313" key="1">
    <source>
        <dbReference type="EMBL" id="AQP48404.1"/>
    </source>
</evidence>
<dbReference type="EMBL" id="CP019606">
    <property type="protein sequence ID" value="AQP48404.1"/>
    <property type="molecule type" value="Genomic_DNA"/>
</dbReference>
<accession>A0A1Q2CQN0</accession>
<keyword evidence="2" id="KW-1185">Reference proteome</keyword>
<proteinExistence type="predicted"/>
<gene>
    <name evidence="1" type="ORF">BW730_13715</name>
</gene>
<dbReference type="Proteomes" id="UP000188145">
    <property type="component" value="Chromosome"/>
</dbReference>
<protein>
    <submittedName>
        <fullName evidence="1">Uncharacterized protein</fullName>
    </submittedName>
</protein>
<dbReference type="RefSeq" id="WP_077686736.1">
    <property type="nucleotide sequence ID" value="NZ_CP019606.1"/>
</dbReference>
<name>A0A1Q2CQN0_9ACTN</name>
<evidence type="ECO:0000313" key="2">
    <source>
        <dbReference type="Proteomes" id="UP000188145"/>
    </source>
</evidence>
<sequence>MQERLIVGGWVLVRPTPTAPCQGTTLPPLLWSISDCIQDELPRPDPWLGDWFQDEAEAVRAAANVTGEMPRVVTVALVPEDAVDLMAGEDAESSPWFDLLRQQVALDAGRYVHGFEVVGAEHYVDVHSWHCHRYADEVWEKLGIHTNDKGLIPTYAEAQAVLTWMCNLPDSEAPEPCFWTIVALAEGEIAVPTVPYRAETESLAPGTFTPSAPPVGVRSNSVPARVREWLKGLGSA</sequence>
<organism evidence="1 2">
    <name type="scientific">Tessaracoccus aquimaris</name>
    <dbReference type="NCBI Taxonomy" id="1332264"/>
    <lineage>
        <taxon>Bacteria</taxon>
        <taxon>Bacillati</taxon>
        <taxon>Actinomycetota</taxon>
        <taxon>Actinomycetes</taxon>
        <taxon>Propionibacteriales</taxon>
        <taxon>Propionibacteriaceae</taxon>
        <taxon>Tessaracoccus</taxon>
    </lineage>
</organism>
<reference evidence="2" key="1">
    <citation type="submission" date="2017-02" db="EMBL/GenBank/DDBJ databases">
        <title>Tessaracoccus aquaemaris sp. nov., isolated from the intestine of a Korean rockfish, Sebastes schlegelii, in a marine aquaculture pond.</title>
        <authorList>
            <person name="Tak E.J."/>
            <person name="Bae J.-W."/>
        </authorList>
    </citation>
    <scope>NUCLEOTIDE SEQUENCE [LARGE SCALE GENOMIC DNA]</scope>
    <source>
        <strain evidence="2">NSG39</strain>
    </source>
</reference>
<dbReference type="AlphaFoldDB" id="A0A1Q2CQN0"/>
<dbReference type="KEGG" id="tes:BW730_13715"/>